<evidence type="ECO:0000259" key="10">
    <source>
        <dbReference type="PROSITE" id="PS51384"/>
    </source>
</evidence>
<dbReference type="InterPro" id="IPR050415">
    <property type="entry name" value="MRET"/>
</dbReference>
<dbReference type="GO" id="GO:0051537">
    <property type="term" value="F:2 iron, 2 sulfur cluster binding"/>
    <property type="evidence" value="ECO:0007669"/>
    <property type="project" value="UniProtKB-KW"/>
</dbReference>
<dbReference type="InterPro" id="IPR001433">
    <property type="entry name" value="OxRdtase_FAD/NAD-bd"/>
</dbReference>
<evidence type="ECO:0000256" key="3">
    <source>
        <dbReference type="ARBA" id="ARBA00022714"/>
    </source>
</evidence>
<dbReference type="InterPro" id="IPR017938">
    <property type="entry name" value="Riboflavin_synthase-like_b-brl"/>
</dbReference>
<organism evidence="11 12">
    <name type="scientific">Thermomonospora umbrina</name>
    <dbReference type="NCBI Taxonomy" id="111806"/>
    <lineage>
        <taxon>Bacteria</taxon>
        <taxon>Bacillati</taxon>
        <taxon>Actinomycetota</taxon>
        <taxon>Actinomycetes</taxon>
        <taxon>Streptosporangiales</taxon>
        <taxon>Thermomonosporaceae</taxon>
        <taxon>Thermomonospora</taxon>
    </lineage>
</organism>
<keyword evidence="6" id="KW-0560">Oxidoreductase</keyword>
<feature type="domain" description="FAD-binding FR-type" evidence="10">
    <location>
        <begin position="43"/>
        <end position="145"/>
    </location>
</feature>
<dbReference type="RefSeq" id="WP_116025137.1">
    <property type="nucleotide sequence ID" value="NZ_QTTT01000001.1"/>
</dbReference>
<comment type="cofactor">
    <cofactor evidence="1">
        <name>FAD</name>
        <dbReference type="ChEBI" id="CHEBI:57692"/>
    </cofactor>
</comment>
<evidence type="ECO:0000256" key="2">
    <source>
        <dbReference type="ARBA" id="ARBA00022630"/>
    </source>
</evidence>
<dbReference type="PROSITE" id="PS51384">
    <property type="entry name" value="FAD_FR"/>
    <property type="match status" value="1"/>
</dbReference>
<keyword evidence="2" id="KW-0285">Flavoprotein</keyword>
<evidence type="ECO:0000256" key="5">
    <source>
        <dbReference type="ARBA" id="ARBA00022827"/>
    </source>
</evidence>
<comment type="caution">
    <text evidence="11">The sequence shown here is derived from an EMBL/GenBank/DDBJ whole genome shotgun (WGS) entry which is preliminary data.</text>
</comment>
<name>A0A3D9SWE4_9ACTN</name>
<dbReference type="Gene3D" id="2.40.30.10">
    <property type="entry name" value="Translation factors"/>
    <property type="match status" value="1"/>
</dbReference>
<evidence type="ECO:0000313" key="11">
    <source>
        <dbReference type="EMBL" id="REE99917.1"/>
    </source>
</evidence>
<feature type="region of interest" description="Disordered" evidence="9">
    <location>
        <begin position="270"/>
        <end position="297"/>
    </location>
</feature>
<accession>A0A3D9SWE4</accession>
<keyword evidence="3" id="KW-0001">2Fe-2S</keyword>
<dbReference type="OrthoDB" id="9796486at2"/>
<dbReference type="GO" id="GO:0046872">
    <property type="term" value="F:metal ion binding"/>
    <property type="evidence" value="ECO:0007669"/>
    <property type="project" value="UniProtKB-KW"/>
</dbReference>
<dbReference type="AlphaFoldDB" id="A0A3D9SWE4"/>
<evidence type="ECO:0000256" key="7">
    <source>
        <dbReference type="ARBA" id="ARBA00023004"/>
    </source>
</evidence>
<evidence type="ECO:0000256" key="1">
    <source>
        <dbReference type="ARBA" id="ARBA00001974"/>
    </source>
</evidence>
<dbReference type="InterPro" id="IPR008333">
    <property type="entry name" value="Cbr1-like_FAD-bd_dom"/>
</dbReference>
<keyword evidence="4" id="KW-0479">Metal-binding</keyword>
<dbReference type="CDD" id="cd06216">
    <property type="entry name" value="FNR_iron_sulfur_binding_2"/>
    <property type="match status" value="1"/>
</dbReference>
<proteinExistence type="predicted"/>
<evidence type="ECO:0000256" key="6">
    <source>
        <dbReference type="ARBA" id="ARBA00023002"/>
    </source>
</evidence>
<reference evidence="11 12" key="1">
    <citation type="submission" date="2018-08" db="EMBL/GenBank/DDBJ databases">
        <title>Sequencing the genomes of 1000 actinobacteria strains.</title>
        <authorList>
            <person name="Klenk H.-P."/>
        </authorList>
    </citation>
    <scope>NUCLEOTIDE SEQUENCE [LARGE SCALE GENOMIC DNA]</scope>
    <source>
        <strain evidence="11 12">DSM 43927</strain>
    </source>
</reference>
<keyword evidence="12" id="KW-1185">Reference proteome</keyword>
<dbReference type="Gene3D" id="3.40.50.80">
    <property type="entry name" value="Nucleotide-binding domain of ferredoxin-NADP reductase (FNR) module"/>
    <property type="match status" value="1"/>
</dbReference>
<evidence type="ECO:0000256" key="4">
    <source>
        <dbReference type="ARBA" id="ARBA00022723"/>
    </source>
</evidence>
<dbReference type="InterPro" id="IPR039261">
    <property type="entry name" value="FNR_nucleotide-bd"/>
</dbReference>
<keyword evidence="8" id="KW-0411">Iron-sulfur</keyword>
<dbReference type="Pfam" id="PF00175">
    <property type="entry name" value="NAD_binding_1"/>
    <property type="match status" value="1"/>
</dbReference>
<dbReference type="SUPFAM" id="SSF63380">
    <property type="entry name" value="Riboflavin synthase domain-like"/>
    <property type="match status" value="1"/>
</dbReference>
<keyword evidence="5" id="KW-0274">FAD</keyword>
<dbReference type="PANTHER" id="PTHR47354:SF6">
    <property type="entry name" value="NADH OXIDOREDUCTASE HCR"/>
    <property type="match status" value="1"/>
</dbReference>
<evidence type="ECO:0000256" key="9">
    <source>
        <dbReference type="SAM" id="MobiDB-lite"/>
    </source>
</evidence>
<sequence>MHLVRGIIRPPRNASRLSAAARRLTTPLLPEDCLGMINPLWSTTRPRGRVEAVRAETADSATLVIRPGRGWPRHRPGQWARVGVEIDGALHWRAFSLSSPPRPNGRITITVKAAPDGFVSPHLVRHTPPGALVHLGLPHGEFVLPAVPPRRVLFVTAGSGIAPVMAMLAHLAAAGMRTDTLLIHTAPTRDDVIFRGALRAMAARFPKLRLYERHTREHGRLRAAEIPGLCADWARRPTWACAPPGLLADLTRHWDDHGIGTALRTERFQTSVDEATPTSEGAAGRTAGAPPSWKPGY</sequence>
<protein>
    <submittedName>
        <fullName evidence="11">Ferredoxin-NADP reductase</fullName>
    </submittedName>
</protein>
<dbReference type="Proteomes" id="UP000256661">
    <property type="component" value="Unassembled WGS sequence"/>
</dbReference>
<dbReference type="EMBL" id="QTTT01000001">
    <property type="protein sequence ID" value="REE99917.1"/>
    <property type="molecule type" value="Genomic_DNA"/>
</dbReference>
<dbReference type="Pfam" id="PF00970">
    <property type="entry name" value="FAD_binding_6"/>
    <property type="match status" value="1"/>
</dbReference>
<feature type="compositionally biased region" description="Polar residues" evidence="9">
    <location>
        <begin position="270"/>
        <end position="279"/>
    </location>
</feature>
<keyword evidence="7" id="KW-0408">Iron</keyword>
<evidence type="ECO:0000256" key="8">
    <source>
        <dbReference type="ARBA" id="ARBA00023014"/>
    </source>
</evidence>
<dbReference type="GO" id="GO:0016491">
    <property type="term" value="F:oxidoreductase activity"/>
    <property type="evidence" value="ECO:0007669"/>
    <property type="project" value="UniProtKB-KW"/>
</dbReference>
<dbReference type="PANTHER" id="PTHR47354">
    <property type="entry name" value="NADH OXIDOREDUCTASE HCR"/>
    <property type="match status" value="1"/>
</dbReference>
<dbReference type="PRINTS" id="PR00410">
    <property type="entry name" value="PHEHYDRXLASE"/>
</dbReference>
<gene>
    <name evidence="11" type="ORF">DFJ69_5434</name>
</gene>
<dbReference type="InterPro" id="IPR017927">
    <property type="entry name" value="FAD-bd_FR_type"/>
</dbReference>
<dbReference type="SUPFAM" id="SSF52343">
    <property type="entry name" value="Ferredoxin reductase-like, C-terminal NADP-linked domain"/>
    <property type="match status" value="1"/>
</dbReference>
<evidence type="ECO:0000313" key="12">
    <source>
        <dbReference type="Proteomes" id="UP000256661"/>
    </source>
</evidence>